<dbReference type="EMBL" id="CP020814">
    <property type="protein sequence ID" value="ARK31523.1"/>
    <property type="molecule type" value="Genomic_DNA"/>
</dbReference>
<sequence length="89" mass="9883">MVKKAIVASAAAVVGAATVLLGDRNRRTKISQSVQKILPLRQKEKNKLNVAEKKKNLGHSHPYDYEDNKMVGEGALTSVQYYNKKQQTS</sequence>
<name>A0A1X9MHC1_9BACI</name>
<evidence type="ECO:0000313" key="2">
    <source>
        <dbReference type="Proteomes" id="UP000193006"/>
    </source>
</evidence>
<evidence type="ECO:0000313" key="1">
    <source>
        <dbReference type="EMBL" id="ARK31523.1"/>
    </source>
</evidence>
<proteinExistence type="predicted"/>
<dbReference type="AlphaFoldDB" id="A0A1X9MHC1"/>
<dbReference type="RefSeq" id="WP_066152931.1">
    <property type="nucleotide sequence ID" value="NZ_CP020814.1"/>
</dbReference>
<organism evidence="1 2">
    <name type="scientific">Halalkalibacter krulwichiae</name>
    <dbReference type="NCBI Taxonomy" id="199441"/>
    <lineage>
        <taxon>Bacteria</taxon>
        <taxon>Bacillati</taxon>
        <taxon>Bacillota</taxon>
        <taxon>Bacilli</taxon>
        <taxon>Bacillales</taxon>
        <taxon>Bacillaceae</taxon>
        <taxon>Halalkalibacter</taxon>
    </lineage>
</organism>
<protein>
    <submittedName>
        <fullName evidence="1">Uncharacterized protein</fullName>
    </submittedName>
</protein>
<gene>
    <name evidence="1" type="ORF">BkAM31D_17690</name>
</gene>
<accession>A0A1X9MHC1</accession>
<dbReference type="Proteomes" id="UP000193006">
    <property type="component" value="Chromosome"/>
</dbReference>
<reference evidence="1 2" key="1">
    <citation type="submission" date="2017-04" db="EMBL/GenBank/DDBJ databases">
        <title>Bacillus krulwichiae AM31D Genome sequencing and assembly.</title>
        <authorList>
            <person name="Krulwich T.A."/>
            <person name="Anastor L."/>
            <person name="Ehrlich R."/>
            <person name="Ehrlich G.D."/>
            <person name="Janto B."/>
        </authorList>
    </citation>
    <scope>NUCLEOTIDE SEQUENCE [LARGE SCALE GENOMIC DNA]</scope>
    <source>
        <strain evidence="1 2">AM31D</strain>
    </source>
</reference>
<dbReference type="STRING" id="199441.BkAM31D_17690"/>
<keyword evidence="2" id="KW-1185">Reference proteome</keyword>
<dbReference type="KEGG" id="bkw:BkAM31D_17690"/>